<dbReference type="RefSeq" id="WP_043381257.1">
    <property type="nucleotide sequence ID" value="NZ_KN039947.1"/>
</dbReference>
<name>A0A086MZN1_9ACTN</name>
<organism evidence="1 2">
    <name type="scientific">Streptomyces mutabilis</name>
    <dbReference type="NCBI Taxonomy" id="67332"/>
    <lineage>
        <taxon>Bacteria</taxon>
        <taxon>Bacillati</taxon>
        <taxon>Actinomycetota</taxon>
        <taxon>Actinomycetes</taxon>
        <taxon>Kitasatosporales</taxon>
        <taxon>Streptomycetaceae</taxon>
        <taxon>Streptomyces</taxon>
    </lineage>
</organism>
<dbReference type="AlphaFoldDB" id="A0A086MZN1"/>
<evidence type="ECO:0000313" key="2">
    <source>
        <dbReference type="Proteomes" id="UP000029095"/>
    </source>
</evidence>
<proteinExistence type="predicted"/>
<dbReference type="EMBL" id="JNFQ01000002">
    <property type="protein sequence ID" value="KFG74349.1"/>
    <property type="molecule type" value="Genomic_DNA"/>
</dbReference>
<evidence type="ECO:0000313" key="1">
    <source>
        <dbReference type="EMBL" id="KFG74349.1"/>
    </source>
</evidence>
<protein>
    <submittedName>
        <fullName evidence="1">Uncharacterized protein</fullName>
    </submittedName>
</protein>
<gene>
    <name evidence="1" type="ORF">FM21_26710</name>
</gene>
<comment type="caution">
    <text evidence="1">The sequence shown here is derived from an EMBL/GenBank/DDBJ whole genome shotgun (WGS) entry which is preliminary data.</text>
</comment>
<dbReference type="SUPFAM" id="SSF51338">
    <property type="entry name" value="Composite domain of metallo-dependent hydrolases"/>
    <property type="match status" value="1"/>
</dbReference>
<dbReference type="GO" id="GO:0016810">
    <property type="term" value="F:hydrolase activity, acting on carbon-nitrogen (but not peptide) bonds"/>
    <property type="evidence" value="ECO:0007669"/>
    <property type="project" value="InterPro"/>
</dbReference>
<dbReference type="HOGENOM" id="CLU_102958_0_0_11"/>
<accession>A0A086MZN1</accession>
<keyword evidence="2" id="KW-1185">Reference proteome</keyword>
<dbReference type="Proteomes" id="UP000029095">
    <property type="component" value="Unassembled WGS sequence"/>
</dbReference>
<dbReference type="InterPro" id="IPR011059">
    <property type="entry name" value="Metal-dep_hydrolase_composite"/>
</dbReference>
<reference evidence="1 2" key="1">
    <citation type="submission" date="2014-05" db="EMBL/GenBank/DDBJ databases">
        <title>Complete genome sequence of the Streptomyces mutabilis TRM45540.</title>
        <authorList>
            <person name="Luo X."/>
            <person name="Zhang L."/>
        </authorList>
    </citation>
    <scope>NUCLEOTIDE SEQUENCE [LARGE SCALE GENOMIC DNA]</scope>
    <source>
        <strain evidence="1 2">TRM45540</strain>
    </source>
</reference>
<dbReference type="STRING" id="1915400.FM21_26710"/>
<sequence>MLTIHVCEASPETAVVVGGAHLAAVGPYEALVADHPRARVRRWPGILTPGLLNPYGPELLEQAYHPDPREADRLGTEPIFGERALALLGANPSARGASARRGVQRMLAHGTVAVAGELRSRAALDAVRGAGLAVAARPATLPGPASFSPVPLVLLPGLAPGKPARFAVFDVPDRGALVRDGASTCVATVVGGRLVYRGR</sequence>